<name>A0AAV4T9A0_9ARAC</name>
<accession>A0AAV4T9A0</accession>
<gene>
    <name evidence="1" type="ORF">CDAR_236421</name>
</gene>
<sequence>MLVIINICNSQTISATRSNLCTPSLPHHNSPPTALPVKNRCSPDKLKAMNKEPPIPLKSFEESLLSPSTSFVGPVVLNCSIAQRMMRKFKWFQVRSCELGFDCAFLILSILVF</sequence>
<dbReference type="EMBL" id="BPLQ01009171">
    <property type="protein sequence ID" value="GIY42284.1"/>
    <property type="molecule type" value="Genomic_DNA"/>
</dbReference>
<keyword evidence="2" id="KW-1185">Reference proteome</keyword>
<dbReference type="AlphaFoldDB" id="A0AAV4T9A0"/>
<evidence type="ECO:0000313" key="1">
    <source>
        <dbReference type="EMBL" id="GIY42284.1"/>
    </source>
</evidence>
<comment type="caution">
    <text evidence="1">The sequence shown here is derived from an EMBL/GenBank/DDBJ whole genome shotgun (WGS) entry which is preliminary data.</text>
</comment>
<proteinExistence type="predicted"/>
<protein>
    <submittedName>
        <fullName evidence="1">Uncharacterized protein</fullName>
    </submittedName>
</protein>
<reference evidence="1 2" key="1">
    <citation type="submission" date="2021-06" db="EMBL/GenBank/DDBJ databases">
        <title>Caerostris darwini draft genome.</title>
        <authorList>
            <person name="Kono N."/>
            <person name="Arakawa K."/>
        </authorList>
    </citation>
    <scope>NUCLEOTIDE SEQUENCE [LARGE SCALE GENOMIC DNA]</scope>
</reference>
<evidence type="ECO:0000313" key="2">
    <source>
        <dbReference type="Proteomes" id="UP001054837"/>
    </source>
</evidence>
<dbReference type="Proteomes" id="UP001054837">
    <property type="component" value="Unassembled WGS sequence"/>
</dbReference>
<organism evidence="1 2">
    <name type="scientific">Caerostris darwini</name>
    <dbReference type="NCBI Taxonomy" id="1538125"/>
    <lineage>
        <taxon>Eukaryota</taxon>
        <taxon>Metazoa</taxon>
        <taxon>Ecdysozoa</taxon>
        <taxon>Arthropoda</taxon>
        <taxon>Chelicerata</taxon>
        <taxon>Arachnida</taxon>
        <taxon>Araneae</taxon>
        <taxon>Araneomorphae</taxon>
        <taxon>Entelegynae</taxon>
        <taxon>Araneoidea</taxon>
        <taxon>Araneidae</taxon>
        <taxon>Caerostris</taxon>
    </lineage>
</organism>